<accession>A0A4Y3R7C4</accession>
<dbReference type="AlphaFoldDB" id="A0A4Y3R7C4"/>
<reference evidence="6 7" key="1">
    <citation type="submission" date="2019-06" db="EMBL/GenBank/DDBJ databases">
        <title>Whole genome shotgun sequence of Streptomyces cacaoi subsp. cacaoi NBRC 12748.</title>
        <authorList>
            <person name="Hosoyama A."/>
            <person name="Uohara A."/>
            <person name="Ohji S."/>
            <person name="Ichikawa N."/>
        </authorList>
    </citation>
    <scope>NUCLEOTIDE SEQUENCE [LARGE SCALE GENOMIC DNA]</scope>
    <source>
        <strain evidence="6 7">NBRC 12748</strain>
    </source>
</reference>
<protein>
    <recommendedName>
        <fullName evidence="5">TauD/TfdA-like domain-containing protein</fullName>
    </recommendedName>
</protein>
<keyword evidence="7" id="KW-1185">Reference proteome</keyword>
<keyword evidence="3" id="KW-0408">Iron</keyword>
<sequence>MHTEPPQYPAALGECSGRVAGSAHTRVLVYEPGPAGLRTSRWVTEHRAQLVDALDRSGAVLVRRAIDSPGALDEVAACVGGELLDYTERSTPRSRVGGHVYTSTEYPAAQTIVQHNESAYARSYPRWLFFAALETAATGGETPLADSRAMVRQLPRELVDRFREKGVRYSRTYREGMGLTWQEAFQTDDPLQVERYCEEHGIEHAWTADALRTRQYGPALIAHPHTGEESWFNQAHLFHSSNLPREVTEALAELYPAEDMPRAAHFGDGTEIPDEDMDRIRAAYDACSFAFPWERGDLLLVNNLLVSHGRRPYTGNRRTLVAMAEKVSTRRTGPGSYVFDL</sequence>
<evidence type="ECO:0000259" key="5">
    <source>
        <dbReference type="Pfam" id="PF02668"/>
    </source>
</evidence>
<evidence type="ECO:0000256" key="2">
    <source>
        <dbReference type="ARBA" id="ARBA00023002"/>
    </source>
</evidence>
<name>A0A4Y3R7C4_STRCI</name>
<dbReference type="GO" id="GO:0017000">
    <property type="term" value="P:antibiotic biosynthetic process"/>
    <property type="evidence" value="ECO:0007669"/>
    <property type="project" value="UniProtKB-KW"/>
</dbReference>
<dbReference type="SUPFAM" id="SSF51197">
    <property type="entry name" value="Clavaminate synthase-like"/>
    <property type="match status" value="1"/>
</dbReference>
<dbReference type="InterPro" id="IPR042098">
    <property type="entry name" value="TauD-like_sf"/>
</dbReference>
<evidence type="ECO:0000313" key="7">
    <source>
        <dbReference type="Proteomes" id="UP000319210"/>
    </source>
</evidence>
<gene>
    <name evidence="6" type="ORF">SCA03_60050</name>
</gene>
<evidence type="ECO:0000256" key="1">
    <source>
        <dbReference type="ARBA" id="ARBA00001954"/>
    </source>
</evidence>
<dbReference type="GO" id="GO:0016491">
    <property type="term" value="F:oxidoreductase activity"/>
    <property type="evidence" value="ECO:0007669"/>
    <property type="project" value="UniProtKB-KW"/>
</dbReference>
<dbReference type="Proteomes" id="UP000319210">
    <property type="component" value="Unassembled WGS sequence"/>
</dbReference>
<dbReference type="EMBL" id="BJMM01000051">
    <property type="protein sequence ID" value="GEB53454.1"/>
    <property type="molecule type" value="Genomic_DNA"/>
</dbReference>
<organism evidence="6 7">
    <name type="scientific">Streptomyces cacaoi</name>
    <dbReference type="NCBI Taxonomy" id="1898"/>
    <lineage>
        <taxon>Bacteria</taxon>
        <taxon>Bacillati</taxon>
        <taxon>Actinomycetota</taxon>
        <taxon>Actinomycetes</taxon>
        <taxon>Kitasatosporales</taxon>
        <taxon>Streptomycetaceae</taxon>
        <taxon>Streptomyces</taxon>
    </lineage>
</organism>
<dbReference type="InterPro" id="IPR003819">
    <property type="entry name" value="TauD/TfdA-like"/>
</dbReference>
<evidence type="ECO:0000256" key="3">
    <source>
        <dbReference type="ARBA" id="ARBA00023004"/>
    </source>
</evidence>
<comment type="caution">
    <text evidence="6">The sequence shown here is derived from an EMBL/GenBank/DDBJ whole genome shotgun (WGS) entry which is preliminary data.</text>
</comment>
<dbReference type="Pfam" id="PF02668">
    <property type="entry name" value="TauD"/>
    <property type="match status" value="1"/>
</dbReference>
<dbReference type="PANTHER" id="PTHR10696:SF56">
    <property type="entry name" value="TAUD_TFDA-LIKE DOMAIN-CONTAINING PROTEIN"/>
    <property type="match status" value="1"/>
</dbReference>
<evidence type="ECO:0000256" key="4">
    <source>
        <dbReference type="ARBA" id="ARBA00023194"/>
    </source>
</evidence>
<proteinExistence type="predicted"/>
<dbReference type="OrthoDB" id="9769888at2"/>
<comment type="cofactor">
    <cofactor evidence="1">
        <name>Fe(2+)</name>
        <dbReference type="ChEBI" id="CHEBI:29033"/>
    </cofactor>
</comment>
<evidence type="ECO:0000313" key="6">
    <source>
        <dbReference type="EMBL" id="GEB53454.1"/>
    </source>
</evidence>
<dbReference type="Gene3D" id="3.60.130.10">
    <property type="entry name" value="Clavaminate synthase-like"/>
    <property type="match status" value="1"/>
</dbReference>
<dbReference type="RefSeq" id="WP_086817416.1">
    <property type="nucleotide sequence ID" value="NZ_BJMM01000051.1"/>
</dbReference>
<keyword evidence="4" id="KW-0045">Antibiotic biosynthesis</keyword>
<dbReference type="InterPro" id="IPR050411">
    <property type="entry name" value="AlphaKG_dependent_hydroxylases"/>
</dbReference>
<dbReference type="PANTHER" id="PTHR10696">
    <property type="entry name" value="GAMMA-BUTYROBETAINE HYDROXYLASE-RELATED"/>
    <property type="match status" value="1"/>
</dbReference>
<feature type="domain" description="TauD/TfdA-like" evidence="5">
    <location>
        <begin position="43"/>
        <end position="321"/>
    </location>
</feature>
<keyword evidence="2" id="KW-0560">Oxidoreductase</keyword>